<keyword evidence="5" id="KW-0493">Microtubule</keyword>
<dbReference type="InterPro" id="IPR026243">
    <property type="entry name" value="HAUS1"/>
</dbReference>
<name>A0A0A1V7K9_9HYPO</name>
<proteinExistence type="inferred from homology"/>
<accession>A0A0A1V7K9</accession>
<dbReference type="Proteomes" id="UP000030151">
    <property type="component" value="Unassembled WGS sequence"/>
</dbReference>
<evidence type="ECO:0000256" key="9">
    <source>
        <dbReference type="ARBA" id="ARBA00023306"/>
    </source>
</evidence>
<reference evidence="10 11" key="1">
    <citation type="submission" date="2014-02" db="EMBL/GenBank/DDBJ databases">
        <title>The genome sequence of the entomopathogenic fungus Metarhizium robertsii ARSEF 2575.</title>
        <authorList>
            <person name="Giuliano Garisto Donzelli B."/>
            <person name="Roe B.A."/>
            <person name="Macmil S.L."/>
            <person name="Krasnoff S.B."/>
            <person name="Gibson D.M."/>
        </authorList>
    </citation>
    <scope>NUCLEOTIDE SEQUENCE [LARGE SCALE GENOMIC DNA]</scope>
    <source>
        <strain evidence="10 11">ARSEF 2575</strain>
    </source>
</reference>
<protein>
    <submittedName>
        <fullName evidence="10">Uncharacterized protein</fullName>
    </submittedName>
</protein>
<comment type="subcellular location">
    <subcellularLocation>
        <location evidence="1">Cytoplasm</location>
        <location evidence="1">Cytoskeleton</location>
        <location evidence="1">Spindle</location>
    </subcellularLocation>
</comment>
<keyword evidence="6" id="KW-0498">Mitosis</keyword>
<dbReference type="GO" id="GO:0051225">
    <property type="term" value="P:spindle assembly"/>
    <property type="evidence" value="ECO:0007669"/>
    <property type="project" value="InterPro"/>
</dbReference>
<dbReference type="OrthoDB" id="5372507at2759"/>
<evidence type="ECO:0000256" key="3">
    <source>
        <dbReference type="ARBA" id="ARBA00022490"/>
    </source>
</evidence>
<dbReference type="PANTHER" id="PTHR31570:SF1">
    <property type="entry name" value="HAUS AUGMIN-LIKE COMPLEX SUBUNIT 1"/>
    <property type="match status" value="1"/>
</dbReference>
<dbReference type="GO" id="GO:0005819">
    <property type="term" value="C:spindle"/>
    <property type="evidence" value="ECO:0007669"/>
    <property type="project" value="UniProtKB-SubCell"/>
</dbReference>
<dbReference type="EMBL" id="JELW01000001">
    <property type="protein sequence ID" value="EXV06232.1"/>
    <property type="molecule type" value="Genomic_DNA"/>
</dbReference>
<dbReference type="HOGENOM" id="CLU_068908_0_0_1"/>
<evidence type="ECO:0000256" key="5">
    <source>
        <dbReference type="ARBA" id="ARBA00022701"/>
    </source>
</evidence>
<evidence type="ECO:0000256" key="4">
    <source>
        <dbReference type="ARBA" id="ARBA00022618"/>
    </source>
</evidence>
<keyword evidence="9" id="KW-0131">Cell cycle</keyword>
<dbReference type="AlphaFoldDB" id="A0A0A1V7K9"/>
<evidence type="ECO:0000313" key="10">
    <source>
        <dbReference type="EMBL" id="EXV06232.1"/>
    </source>
</evidence>
<evidence type="ECO:0000256" key="6">
    <source>
        <dbReference type="ARBA" id="ARBA00022776"/>
    </source>
</evidence>
<evidence type="ECO:0000313" key="11">
    <source>
        <dbReference type="Proteomes" id="UP000030151"/>
    </source>
</evidence>
<comment type="caution">
    <text evidence="10">The sequence shown here is derived from an EMBL/GenBank/DDBJ whole genome shotgun (WGS) entry which is preliminary data.</text>
</comment>
<keyword evidence="8" id="KW-0206">Cytoskeleton</keyword>
<organism evidence="10 11">
    <name type="scientific">Metarhizium robertsii</name>
    <dbReference type="NCBI Taxonomy" id="568076"/>
    <lineage>
        <taxon>Eukaryota</taxon>
        <taxon>Fungi</taxon>
        <taxon>Dikarya</taxon>
        <taxon>Ascomycota</taxon>
        <taxon>Pezizomycotina</taxon>
        <taxon>Sordariomycetes</taxon>
        <taxon>Hypocreomycetidae</taxon>
        <taxon>Hypocreales</taxon>
        <taxon>Clavicipitaceae</taxon>
        <taxon>Metarhizium</taxon>
    </lineage>
</organism>
<evidence type="ECO:0000256" key="7">
    <source>
        <dbReference type="ARBA" id="ARBA00023054"/>
    </source>
</evidence>
<dbReference type="GO" id="GO:0005829">
    <property type="term" value="C:cytosol"/>
    <property type="evidence" value="ECO:0007669"/>
    <property type="project" value="TreeGrafter"/>
</dbReference>
<evidence type="ECO:0000256" key="1">
    <source>
        <dbReference type="ARBA" id="ARBA00004186"/>
    </source>
</evidence>
<dbReference type="eggNOG" id="ENOG502S1U0">
    <property type="taxonomic scope" value="Eukaryota"/>
</dbReference>
<sequence length="319" mass="35335">MVLSAKAPTAHDGSAAIFSPSMARIAASTAKDWSYVDSWLASKFPDSYTLPRFERNPSTLKALLAVVSISERADDSRHLLASAEKIAQGEGSHIDGYFEDLADDPPRSRMTSGIREQILSAISAHLDQDGKVALDAMGDAAVQHGISLPKLEDLSNQLIALQTTLFETSQASLRADFWRSFLYREAKKTTDWLATAQSQNYNLPPELAKQNLDLQRKTKAFIAHLSDTQERIATCIPSGKGFDPTIQLVTEEEEQFLAVLSHKKDLDAQLMVFQGLPSDTDKARDEVDTLRQKLRGFTSRRDQAFESLVEQASPAKRRP</sequence>
<keyword evidence="4" id="KW-0132">Cell division</keyword>
<dbReference type="GO" id="GO:0005874">
    <property type="term" value="C:microtubule"/>
    <property type="evidence" value="ECO:0007669"/>
    <property type="project" value="UniProtKB-KW"/>
</dbReference>
<comment type="similarity">
    <text evidence="2">Belongs to the HAUS1 family.</text>
</comment>
<evidence type="ECO:0000256" key="2">
    <source>
        <dbReference type="ARBA" id="ARBA00005479"/>
    </source>
</evidence>
<evidence type="ECO:0000256" key="8">
    <source>
        <dbReference type="ARBA" id="ARBA00023212"/>
    </source>
</evidence>
<dbReference type="PANTHER" id="PTHR31570">
    <property type="entry name" value="HAUS AUGMIN-LIKE COMPLEX SUBUNIT 1"/>
    <property type="match status" value="1"/>
</dbReference>
<keyword evidence="7" id="KW-0175">Coiled coil</keyword>
<dbReference type="GO" id="GO:0070652">
    <property type="term" value="C:HAUS complex"/>
    <property type="evidence" value="ECO:0007669"/>
    <property type="project" value="InterPro"/>
</dbReference>
<gene>
    <name evidence="10" type="ORF">X797_000949</name>
</gene>
<keyword evidence="3" id="KW-0963">Cytoplasm</keyword>
<dbReference type="GO" id="GO:0051301">
    <property type="term" value="P:cell division"/>
    <property type="evidence" value="ECO:0007669"/>
    <property type="project" value="UniProtKB-KW"/>
</dbReference>